<dbReference type="PROSITE" id="PS50042">
    <property type="entry name" value="CNMP_BINDING_3"/>
    <property type="match status" value="1"/>
</dbReference>
<proteinExistence type="predicted"/>
<dbReference type="SUPFAM" id="SSF51206">
    <property type="entry name" value="cAMP-binding domain-like"/>
    <property type="match status" value="1"/>
</dbReference>
<name>A0AA41XA40_9BACI</name>
<dbReference type="CDD" id="cd00038">
    <property type="entry name" value="CAP_ED"/>
    <property type="match status" value="1"/>
</dbReference>
<protein>
    <submittedName>
        <fullName evidence="3">Crp/Fnr family transcriptional regulator</fullName>
    </submittedName>
</protein>
<keyword evidence="4" id="KW-1185">Reference proteome</keyword>
<dbReference type="AlphaFoldDB" id="A0AA41XA40"/>
<dbReference type="InterPro" id="IPR014710">
    <property type="entry name" value="RmlC-like_jellyroll"/>
</dbReference>
<sequence length="194" mass="22429">MKDILLQYMTRFTSLSKEEQQAVADELPIREYKKGDLLLQQGDMTAVKCYFVLKGCVRQYFIDESGKEITVQFFTEKQAILISNEQKQEAPAAYSFICMEDSVLLVGSTDSERTMYKKYPQLETMVRKMMEISMGEMLDEHAIFISSSPEERYKALLQNRPQLISRVPQHQLASYLGVTPESLSRIKKRLSKDT</sequence>
<accession>A0AA41XA40</accession>
<dbReference type="RefSeq" id="WP_254759435.1">
    <property type="nucleotide sequence ID" value="NZ_JANCLT010000006.1"/>
</dbReference>
<evidence type="ECO:0000313" key="4">
    <source>
        <dbReference type="Proteomes" id="UP001156102"/>
    </source>
</evidence>
<evidence type="ECO:0000313" key="3">
    <source>
        <dbReference type="EMBL" id="MCP8969514.1"/>
    </source>
</evidence>
<evidence type="ECO:0000259" key="2">
    <source>
        <dbReference type="PROSITE" id="PS50042"/>
    </source>
</evidence>
<dbReference type="Gene3D" id="2.60.120.10">
    <property type="entry name" value="Jelly Rolls"/>
    <property type="match status" value="1"/>
</dbReference>
<organism evidence="3 4">
    <name type="scientific">Ectobacillus ponti</name>
    <dbReference type="NCBI Taxonomy" id="2961894"/>
    <lineage>
        <taxon>Bacteria</taxon>
        <taxon>Bacillati</taxon>
        <taxon>Bacillota</taxon>
        <taxon>Bacilli</taxon>
        <taxon>Bacillales</taxon>
        <taxon>Bacillaceae</taxon>
        <taxon>Ectobacillus</taxon>
    </lineage>
</organism>
<dbReference type="InterPro" id="IPR018490">
    <property type="entry name" value="cNMP-bd_dom_sf"/>
</dbReference>
<dbReference type="EMBL" id="JANCLT010000006">
    <property type="protein sequence ID" value="MCP8969514.1"/>
    <property type="molecule type" value="Genomic_DNA"/>
</dbReference>
<reference evidence="3" key="1">
    <citation type="submission" date="2022-07" db="EMBL/GenBank/DDBJ databases">
        <authorList>
            <person name="Li W.-J."/>
            <person name="Deng Q.-Q."/>
        </authorList>
    </citation>
    <scope>NUCLEOTIDE SEQUENCE</scope>
    <source>
        <strain evidence="3">SYSU M60031</strain>
    </source>
</reference>
<keyword evidence="1" id="KW-0010">Activator</keyword>
<gene>
    <name evidence="3" type="ORF">NK662_13340</name>
</gene>
<dbReference type="Pfam" id="PF00027">
    <property type="entry name" value="cNMP_binding"/>
    <property type="match status" value="1"/>
</dbReference>
<comment type="caution">
    <text evidence="3">The sequence shown here is derived from an EMBL/GenBank/DDBJ whole genome shotgun (WGS) entry which is preliminary data.</text>
</comment>
<evidence type="ECO:0000256" key="1">
    <source>
        <dbReference type="ARBA" id="ARBA00023159"/>
    </source>
</evidence>
<dbReference type="Proteomes" id="UP001156102">
    <property type="component" value="Unassembled WGS sequence"/>
</dbReference>
<dbReference type="InterPro" id="IPR000595">
    <property type="entry name" value="cNMP-bd_dom"/>
</dbReference>
<feature type="domain" description="Cyclic nucleotide-binding" evidence="2">
    <location>
        <begin position="11"/>
        <end position="43"/>
    </location>
</feature>